<dbReference type="Pfam" id="PF02441">
    <property type="entry name" value="Flavoprotein"/>
    <property type="match status" value="1"/>
</dbReference>
<protein>
    <recommendedName>
        <fullName evidence="7">Flavin prenyltransferase UbiX</fullName>
        <ecNumber evidence="7">2.5.1.129</ecNumber>
    </recommendedName>
</protein>
<dbReference type="STRING" id="447595.SAMN05660826_01440"/>
<evidence type="ECO:0000256" key="2">
    <source>
        <dbReference type="ARBA" id="ARBA00022630"/>
    </source>
</evidence>
<keyword evidence="4 7" id="KW-0808">Transferase</keyword>
<feature type="binding site" evidence="7">
    <location>
        <position position="177"/>
    </location>
    <ligand>
        <name>dimethylallyl phosphate</name>
        <dbReference type="ChEBI" id="CHEBI:88052"/>
    </ligand>
</feature>
<evidence type="ECO:0000256" key="5">
    <source>
        <dbReference type="ARBA" id="ARBA00050612"/>
    </source>
</evidence>
<reference evidence="10" key="1">
    <citation type="submission" date="2016-11" db="EMBL/GenBank/DDBJ databases">
        <authorList>
            <person name="Varghese N."/>
            <person name="Submissions S."/>
        </authorList>
    </citation>
    <scope>NUCLEOTIDE SEQUENCE [LARGE SCALE GENOMIC DNA]</scope>
    <source>
        <strain evidence="10">DSM 18802</strain>
    </source>
</reference>
<dbReference type="PANTHER" id="PTHR43374">
    <property type="entry name" value="FLAVIN PRENYLTRANSFERASE"/>
    <property type="match status" value="1"/>
</dbReference>
<dbReference type="FunFam" id="3.40.50.1950:FF:000001">
    <property type="entry name" value="Flavin prenyltransferase UbiX"/>
    <property type="match status" value="1"/>
</dbReference>
<dbReference type="InterPro" id="IPR004507">
    <property type="entry name" value="UbiX-like"/>
</dbReference>
<dbReference type="PANTHER" id="PTHR43374:SF1">
    <property type="entry name" value="FLAVIN PRENYLTRANSFERASE PAD1, MITOCHONDRIAL"/>
    <property type="match status" value="1"/>
</dbReference>
<keyword evidence="2 7" id="KW-0285">Flavoprotein</keyword>
<dbReference type="RefSeq" id="WP_073256764.1">
    <property type="nucleotide sequence ID" value="NZ_FRCR01000007.1"/>
</dbReference>
<dbReference type="NCBIfam" id="NF004685">
    <property type="entry name" value="PRK06029.1"/>
    <property type="match status" value="1"/>
</dbReference>
<dbReference type="GO" id="GO:0016831">
    <property type="term" value="F:carboxy-lyase activity"/>
    <property type="evidence" value="ECO:0007669"/>
    <property type="project" value="TreeGrafter"/>
</dbReference>
<keyword evidence="3 7" id="KW-0288">FMN</keyword>
<evidence type="ECO:0000313" key="10">
    <source>
        <dbReference type="Proteomes" id="UP000184375"/>
    </source>
</evidence>
<organism evidence="9 10">
    <name type="scientific">Caldanaerovirga acetigignens</name>
    <dbReference type="NCBI Taxonomy" id="447595"/>
    <lineage>
        <taxon>Bacteria</taxon>
        <taxon>Bacillati</taxon>
        <taxon>Bacillota</taxon>
        <taxon>Clostridia</taxon>
        <taxon>Thermosediminibacterales</taxon>
        <taxon>Thermosediminibacteraceae</taxon>
        <taxon>Caldanaerovirga</taxon>
    </lineage>
</organism>
<evidence type="ECO:0000256" key="4">
    <source>
        <dbReference type="ARBA" id="ARBA00022679"/>
    </source>
</evidence>
<dbReference type="Proteomes" id="UP000184375">
    <property type="component" value="Unassembled WGS sequence"/>
</dbReference>
<evidence type="ECO:0000313" key="9">
    <source>
        <dbReference type="EMBL" id="SHM59256.1"/>
    </source>
</evidence>
<dbReference type="AlphaFoldDB" id="A0A1M7K1V2"/>
<keyword evidence="10" id="KW-1185">Reference proteome</keyword>
<comment type="similarity">
    <text evidence="6 7">Belongs to the UbiX/PAD1 family.</text>
</comment>
<dbReference type="NCBIfam" id="TIGR00421">
    <property type="entry name" value="ubiX_pad"/>
    <property type="match status" value="1"/>
</dbReference>
<name>A0A1M7K1V2_9FIRM</name>
<evidence type="ECO:0000256" key="6">
    <source>
        <dbReference type="ARBA" id="ARBA00060793"/>
    </source>
</evidence>
<evidence type="ECO:0000256" key="7">
    <source>
        <dbReference type="HAMAP-Rule" id="MF_01984"/>
    </source>
</evidence>
<keyword evidence="1 7" id="KW-0637">Prenyltransferase</keyword>
<dbReference type="Gene3D" id="3.40.50.1950">
    <property type="entry name" value="Flavin prenyltransferase-like"/>
    <property type="match status" value="1"/>
</dbReference>
<accession>A0A1M7K1V2</accession>
<comment type="caution">
    <text evidence="7">Lacks conserved residue(s) required for the propagation of feature annotation.</text>
</comment>
<evidence type="ECO:0000256" key="3">
    <source>
        <dbReference type="ARBA" id="ARBA00022643"/>
    </source>
</evidence>
<proteinExistence type="inferred from homology"/>
<feature type="binding site" evidence="7">
    <location>
        <position position="36"/>
    </location>
    <ligand>
        <name>FMN</name>
        <dbReference type="ChEBI" id="CHEBI:58210"/>
    </ligand>
</feature>
<comment type="function">
    <text evidence="7">Flavin prenyltransferase that catalyzes the synthesis of the prenylated FMN cofactor (prenyl-FMN) for 4-hydroxy-3-polyprenylbenzoic acid decarboxylase UbiD. The prenyltransferase is metal-independent and links a dimethylallyl moiety from dimethylallyl monophosphate (DMAP) to the flavin N5 and C6 atoms of FMN.</text>
</comment>
<dbReference type="SUPFAM" id="SSF52507">
    <property type="entry name" value="Homo-oligomeric flavin-containing Cys decarboxylases, HFCD"/>
    <property type="match status" value="1"/>
</dbReference>
<feature type="binding site" evidence="7">
    <location>
        <position position="131"/>
    </location>
    <ligand>
        <name>FMN</name>
        <dbReference type="ChEBI" id="CHEBI:58210"/>
    </ligand>
</feature>
<dbReference type="GO" id="GO:0106141">
    <property type="term" value="F:flavin prenyltransferase activity"/>
    <property type="evidence" value="ECO:0007669"/>
    <property type="project" value="UniProtKB-EC"/>
</dbReference>
<comment type="catalytic activity">
    <reaction evidence="5 7">
        <text>dimethylallyl phosphate + FMNH2 = prenylated FMNH2 + phosphate</text>
        <dbReference type="Rhea" id="RHEA:37743"/>
        <dbReference type="ChEBI" id="CHEBI:43474"/>
        <dbReference type="ChEBI" id="CHEBI:57618"/>
        <dbReference type="ChEBI" id="CHEBI:87467"/>
        <dbReference type="ChEBI" id="CHEBI:88052"/>
        <dbReference type="EC" id="2.5.1.129"/>
    </reaction>
</comment>
<feature type="binding site" evidence="7">
    <location>
        <begin position="96"/>
        <end position="99"/>
    </location>
    <ligand>
        <name>FMN</name>
        <dbReference type="ChEBI" id="CHEBI:58210"/>
    </ligand>
</feature>
<feature type="domain" description="Flavoprotein" evidence="8">
    <location>
        <begin position="3"/>
        <end position="182"/>
    </location>
</feature>
<dbReference type="EMBL" id="FRCR01000007">
    <property type="protein sequence ID" value="SHM59256.1"/>
    <property type="molecule type" value="Genomic_DNA"/>
</dbReference>
<evidence type="ECO:0000256" key="1">
    <source>
        <dbReference type="ARBA" id="ARBA00022602"/>
    </source>
</evidence>
<dbReference type="OrthoDB" id="9781577at2"/>
<dbReference type="EC" id="2.5.1.129" evidence="7"/>
<dbReference type="InterPro" id="IPR003382">
    <property type="entry name" value="Flavoprotein"/>
</dbReference>
<evidence type="ECO:0000259" key="8">
    <source>
        <dbReference type="Pfam" id="PF02441"/>
    </source>
</evidence>
<feature type="binding site" evidence="7">
    <location>
        <position position="161"/>
    </location>
    <ligand>
        <name>dimethylallyl phosphate</name>
        <dbReference type="ChEBI" id="CHEBI:88052"/>
    </ligand>
</feature>
<dbReference type="HAMAP" id="MF_01984">
    <property type="entry name" value="ubiX_pad"/>
    <property type="match status" value="1"/>
</dbReference>
<sequence>MPRYIVGITGASGSIYGVRLVEELLEKKNEVHLVITENGEKVIKYELGFDVEGLISHFGKYERLGGVIKRYDINDLFAPIASGSFPADGMVIMPCSMSTLAFIAGGMSHNLLQRAADVFLKEKRRIVIVPRETPLSSIHLENMLKLSKMGAHIVPAMPAFYQNPKTIEDMVNFIVGRVLDALNIQNKLVNRWEGVKLNRDFQKN</sequence>
<gene>
    <name evidence="7" type="primary">ubiX</name>
    <name evidence="9" type="ORF">SAMN05660826_01440</name>
</gene>
<feature type="binding site" evidence="7">
    <location>
        <begin position="10"/>
        <end position="12"/>
    </location>
    <ligand>
        <name>FMN</name>
        <dbReference type="ChEBI" id="CHEBI:58210"/>
    </ligand>
</feature>
<dbReference type="InterPro" id="IPR036551">
    <property type="entry name" value="Flavin_trans-like"/>
</dbReference>